<dbReference type="SMART" id="SM00710">
    <property type="entry name" value="PbH1"/>
    <property type="match status" value="5"/>
</dbReference>
<dbReference type="Gene3D" id="2.160.20.10">
    <property type="entry name" value="Single-stranded right-handed beta-helix, Pectin lyase-like"/>
    <property type="match status" value="1"/>
</dbReference>
<comment type="subcellular location">
    <subcellularLocation>
        <location evidence="1">Secreted</location>
        <location evidence="1">Cell wall</location>
    </subcellularLocation>
</comment>
<sequence>MLLQRFYSVKNYGAVAYGGVDNSKQFLRAWEDACQWNGNSVMFIPTGTYKLNPVEFKGPCKGSTVVRIIGNLQASTDLSVETWISFQHVDSLLVEGRGTVDGLGASAWSKNDCRHNHRICRPLPVSMGFNFVKNSNISNLRMINSKSVHLKVFHSQKFFISGVKITAPENSPNTDGISISDSQDIKVHDCNIACGDDCISMLSGNENVEIFDTVCGPGHGISVGSLGQGLGDGRRSDVTGLHVRNCTCIGTRNGLRIKTWAPSDRGLVSDFVYEDIHMENAANPIIIDQHYCPSRDCNKEAQSSVQIKNVTFKNIWGESSTLAAINIQCSRKVPCLEFKLQDINLTYNGRGLAKSECFNVQGQSYGHEQPPGCL</sequence>
<reference evidence="10" key="1">
    <citation type="submission" date="2023-02" db="EMBL/GenBank/DDBJ databases">
        <title>Genome of toxic invasive species Heracleum sosnowskyi carries increased number of genes despite the absence of recent whole-genome duplications.</title>
        <authorList>
            <person name="Schelkunov M."/>
            <person name="Shtratnikova V."/>
            <person name="Makarenko M."/>
            <person name="Klepikova A."/>
            <person name="Omelchenko D."/>
            <person name="Novikova G."/>
            <person name="Obukhova E."/>
            <person name="Bogdanov V."/>
            <person name="Penin A."/>
            <person name="Logacheva M."/>
        </authorList>
    </citation>
    <scope>NUCLEOTIDE SEQUENCE</scope>
    <source>
        <strain evidence="10">Hsosn_3</strain>
        <tissue evidence="10">Leaf</tissue>
    </source>
</reference>
<evidence type="ECO:0000256" key="9">
    <source>
        <dbReference type="RuleBase" id="RU361169"/>
    </source>
</evidence>
<accession>A0AAD8GN98</accession>
<feature type="active site" evidence="8">
    <location>
        <position position="219"/>
    </location>
</feature>
<dbReference type="GO" id="GO:0005975">
    <property type="term" value="P:carbohydrate metabolic process"/>
    <property type="evidence" value="ECO:0007669"/>
    <property type="project" value="InterPro"/>
</dbReference>
<comment type="caution">
    <text evidence="10">The sequence shown here is derived from an EMBL/GenBank/DDBJ whole genome shotgun (WGS) entry which is preliminary data.</text>
</comment>
<keyword evidence="7" id="KW-0961">Cell wall biogenesis/degradation</keyword>
<name>A0AAD8GN98_9APIA</name>
<organism evidence="10 11">
    <name type="scientific">Heracleum sosnowskyi</name>
    <dbReference type="NCBI Taxonomy" id="360622"/>
    <lineage>
        <taxon>Eukaryota</taxon>
        <taxon>Viridiplantae</taxon>
        <taxon>Streptophyta</taxon>
        <taxon>Embryophyta</taxon>
        <taxon>Tracheophyta</taxon>
        <taxon>Spermatophyta</taxon>
        <taxon>Magnoliopsida</taxon>
        <taxon>eudicotyledons</taxon>
        <taxon>Gunneridae</taxon>
        <taxon>Pentapetalae</taxon>
        <taxon>asterids</taxon>
        <taxon>campanulids</taxon>
        <taxon>Apiales</taxon>
        <taxon>Apiaceae</taxon>
        <taxon>Apioideae</taxon>
        <taxon>apioid superclade</taxon>
        <taxon>Tordylieae</taxon>
        <taxon>Tordyliinae</taxon>
        <taxon>Heracleum</taxon>
    </lineage>
</organism>
<comment type="similarity">
    <text evidence="2 9">Belongs to the glycosyl hydrolase 28 family.</text>
</comment>
<dbReference type="Proteomes" id="UP001237642">
    <property type="component" value="Unassembled WGS sequence"/>
</dbReference>
<dbReference type="EMBL" id="JAUIZM010000057">
    <property type="protein sequence ID" value="KAK1350696.1"/>
    <property type="molecule type" value="Genomic_DNA"/>
</dbReference>
<dbReference type="InterPro" id="IPR011050">
    <property type="entry name" value="Pectin_lyase_fold/virulence"/>
</dbReference>
<evidence type="ECO:0000256" key="5">
    <source>
        <dbReference type="ARBA" id="ARBA00022801"/>
    </source>
</evidence>
<evidence type="ECO:0000313" key="11">
    <source>
        <dbReference type="Proteomes" id="UP001237642"/>
    </source>
</evidence>
<dbReference type="Pfam" id="PF00295">
    <property type="entry name" value="Glyco_hydro_28"/>
    <property type="match status" value="1"/>
</dbReference>
<evidence type="ECO:0000256" key="6">
    <source>
        <dbReference type="ARBA" id="ARBA00023295"/>
    </source>
</evidence>
<dbReference type="InterPro" id="IPR006626">
    <property type="entry name" value="PbH1"/>
</dbReference>
<reference evidence="10" key="2">
    <citation type="submission" date="2023-05" db="EMBL/GenBank/DDBJ databases">
        <authorList>
            <person name="Schelkunov M.I."/>
        </authorList>
    </citation>
    <scope>NUCLEOTIDE SEQUENCE</scope>
    <source>
        <strain evidence="10">Hsosn_3</strain>
        <tissue evidence="10">Leaf</tissue>
    </source>
</reference>
<keyword evidence="11" id="KW-1185">Reference proteome</keyword>
<dbReference type="AlphaFoldDB" id="A0AAD8GN98"/>
<evidence type="ECO:0000256" key="4">
    <source>
        <dbReference type="ARBA" id="ARBA00022525"/>
    </source>
</evidence>
<proteinExistence type="inferred from homology"/>
<dbReference type="PANTHER" id="PTHR31375">
    <property type="match status" value="1"/>
</dbReference>
<dbReference type="GO" id="GO:0004650">
    <property type="term" value="F:polygalacturonase activity"/>
    <property type="evidence" value="ECO:0007669"/>
    <property type="project" value="InterPro"/>
</dbReference>
<dbReference type="InterPro" id="IPR000743">
    <property type="entry name" value="Glyco_hydro_28"/>
</dbReference>
<evidence type="ECO:0000256" key="3">
    <source>
        <dbReference type="ARBA" id="ARBA00022512"/>
    </source>
</evidence>
<protein>
    <submittedName>
        <fullName evidence="10">Exopolygalacturonase</fullName>
    </submittedName>
</protein>
<dbReference type="SUPFAM" id="SSF51126">
    <property type="entry name" value="Pectin lyase-like"/>
    <property type="match status" value="1"/>
</dbReference>
<keyword evidence="5 9" id="KW-0378">Hydrolase</keyword>
<gene>
    <name evidence="10" type="ORF">POM88_054567</name>
</gene>
<evidence type="ECO:0000313" key="10">
    <source>
        <dbReference type="EMBL" id="KAK1350696.1"/>
    </source>
</evidence>
<dbReference type="FunFam" id="2.160.20.10:FF:000004">
    <property type="entry name" value="Pectin lyase-like superfamily protein"/>
    <property type="match status" value="1"/>
</dbReference>
<keyword evidence="4" id="KW-0964">Secreted</keyword>
<dbReference type="InterPro" id="IPR012334">
    <property type="entry name" value="Pectin_lyas_fold"/>
</dbReference>
<keyword evidence="3" id="KW-0134">Cell wall</keyword>
<evidence type="ECO:0000256" key="2">
    <source>
        <dbReference type="ARBA" id="ARBA00008834"/>
    </source>
</evidence>
<evidence type="ECO:0000256" key="7">
    <source>
        <dbReference type="ARBA" id="ARBA00023316"/>
    </source>
</evidence>
<dbReference type="GO" id="GO:0071555">
    <property type="term" value="P:cell wall organization"/>
    <property type="evidence" value="ECO:0007669"/>
    <property type="project" value="UniProtKB-KW"/>
</dbReference>
<evidence type="ECO:0000256" key="1">
    <source>
        <dbReference type="ARBA" id="ARBA00004191"/>
    </source>
</evidence>
<dbReference type="PROSITE" id="PS00502">
    <property type="entry name" value="POLYGALACTURONASE"/>
    <property type="match status" value="1"/>
</dbReference>
<evidence type="ECO:0000256" key="8">
    <source>
        <dbReference type="PROSITE-ProRule" id="PRU10052"/>
    </source>
</evidence>
<keyword evidence="6 9" id="KW-0326">Glycosidase</keyword>